<protein>
    <recommendedName>
        <fullName evidence="3">Tail assembly chaperone</fullName>
    </recommendedName>
</protein>
<dbReference type="EMBL" id="MN062720">
    <property type="protein sequence ID" value="QDP45522.1"/>
    <property type="molecule type" value="Genomic_DNA"/>
</dbReference>
<evidence type="ECO:0008006" key="3">
    <source>
        <dbReference type="Google" id="ProtNLM"/>
    </source>
</evidence>
<evidence type="ECO:0000313" key="1">
    <source>
        <dbReference type="EMBL" id="QDP45522.1"/>
    </source>
</evidence>
<sequence>MPKTRIVIDLEPAKPVTVGLGEGFEYLVTPPKSTIAIALAGSLKAAGEDPALLMEAMESWIDKAFGKKQAPKVRARLLDEEDPLDIKHIVDLMQQLAEVTTGDPTT</sequence>
<evidence type="ECO:0000313" key="2">
    <source>
        <dbReference type="Proteomes" id="UP000315280"/>
    </source>
</evidence>
<reference evidence="1 2" key="1">
    <citation type="submission" date="2019-06" db="EMBL/GenBank/DDBJ databases">
        <authorList>
            <person name="Austin C.R."/>
            <person name="Baumgardner C.A."/>
            <person name="Baysinger H.J."/>
            <person name="David A.M."/>
            <person name="Folse N.B."/>
            <person name="Gammon C.A."/>
            <person name="Garcia V.M."/>
            <person name="Gobble C.S."/>
            <person name="Herold B.N."/>
            <person name="Huamancondor M.S."/>
            <person name="Matheson G.R."/>
            <person name="Mondragon I."/>
            <person name="Nemes S.A."/>
            <person name="Neri L.M."/>
            <person name="Renaud V.D."/>
            <person name="Rigsbee E.A."/>
            <person name="Rockette B.M."/>
            <person name="Santiago M.R."/>
            <person name="Savage M.D."/>
            <person name="Simpson J.M."/>
            <person name="Slentz J.N."/>
            <person name="Spencer B.G."/>
            <person name="White D.J."/>
            <person name="Yarboro C.B."/>
            <person name="Anderson E.L."/>
            <person name="Wallen J.R."/>
            <person name="Gainey M.D."/>
            <person name="Garlena R.A."/>
            <person name="Russell D.A."/>
            <person name="Pope W.H."/>
            <person name="Jacobs-Sera D."/>
            <person name="Hatfull G.F."/>
        </authorList>
    </citation>
    <scope>NUCLEOTIDE SEQUENCE [LARGE SCALE GENOMIC DNA]</scope>
</reference>
<gene>
    <name evidence="1" type="primary">38</name>
    <name evidence="1" type="ORF">SEA_FUZZBUSTER_38</name>
</gene>
<name>A0A516KV20_9CAUD</name>
<organism evidence="1 2">
    <name type="scientific">Microbacterium phage FuzzBuster</name>
    <dbReference type="NCBI Taxonomy" id="2590935"/>
    <lineage>
        <taxon>Viruses</taxon>
        <taxon>Duplodnaviria</taxon>
        <taxon>Heunggongvirae</taxon>
        <taxon>Uroviricota</taxon>
        <taxon>Caudoviricetes</taxon>
        <taxon>Hodgkinviridae</taxon>
        <taxon>Fuzzbustervirus</taxon>
        <taxon>Fuzzbustervirus fuzzbuster</taxon>
    </lineage>
</organism>
<dbReference type="Proteomes" id="UP000315280">
    <property type="component" value="Segment"/>
</dbReference>
<keyword evidence="2" id="KW-1185">Reference proteome</keyword>
<accession>A0A516KV20</accession>
<proteinExistence type="predicted"/>